<evidence type="ECO:0000259" key="2">
    <source>
        <dbReference type="Pfam" id="PF01557"/>
    </source>
</evidence>
<dbReference type="EC" id="4.2.1.80" evidence="3"/>
<dbReference type="InterPro" id="IPR036663">
    <property type="entry name" value="Fumarylacetoacetase_C_sf"/>
</dbReference>
<dbReference type="AlphaFoldDB" id="A0A377W4N7"/>
<evidence type="ECO:0000256" key="1">
    <source>
        <dbReference type="ARBA" id="ARBA00023239"/>
    </source>
</evidence>
<name>A0A377W4N7_KLEPN</name>
<dbReference type="PANTHER" id="PTHR30143:SF0">
    <property type="entry name" value="2-KETO-4-PENTENOATE HYDRATASE"/>
    <property type="match status" value="1"/>
</dbReference>
<proteinExistence type="predicted"/>
<evidence type="ECO:0000313" key="4">
    <source>
        <dbReference type="Proteomes" id="UP000255099"/>
    </source>
</evidence>
<dbReference type="PANTHER" id="PTHR30143">
    <property type="entry name" value="ACID HYDRATASE"/>
    <property type="match status" value="1"/>
</dbReference>
<feature type="domain" description="Fumarylacetoacetase-like C-terminal" evidence="2">
    <location>
        <begin position="2"/>
        <end position="75"/>
    </location>
</feature>
<organism evidence="3 4">
    <name type="scientific">Klebsiella pneumoniae</name>
    <dbReference type="NCBI Taxonomy" id="573"/>
    <lineage>
        <taxon>Bacteria</taxon>
        <taxon>Pseudomonadati</taxon>
        <taxon>Pseudomonadota</taxon>
        <taxon>Gammaproteobacteria</taxon>
        <taxon>Enterobacterales</taxon>
        <taxon>Enterobacteriaceae</taxon>
        <taxon>Klebsiella/Raoultella group</taxon>
        <taxon>Klebsiella</taxon>
        <taxon>Klebsiella pneumoniae complex</taxon>
    </lineage>
</organism>
<protein>
    <submittedName>
        <fullName evidence="3">2-keto-4-pentenoate hydratase</fullName>
        <ecNumber evidence="3">4.2.1.80</ecNumber>
    </submittedName>
</protein>
<reference evidence="3 4" key="1">
    <citation type="submission" date="2018-06" db="EMBL/GenBank/DDBJ databases">
        <authorList>
            <consortium name="Pathogen Informatics"/>
            <person name="Doyle S."/>
        </authorList>
    </citation>
    <scope>NUCLEOTIDE SEQUENCE [LARGE SCALE GENOMIC DNA]</scope>
    <source>
        <strain evidence="3 4">NCTC9637</strain>
    </source>
</reference>
<dbReference type="SUPFAM" id="SSF56529">
    <property type="entry name" value="FAH"/>
    <property type="match status" value="1"/>
</dbReference>
<evidence type="ECO:0000313" key="3">
    <source>
        <dbReference type="EMBL" id="STT48211.1"/>
    </source>
</evidence>
<dbReference type="InterPro" id="IPR050772">
    <property type="entry name" value="Hydratase-Decarb/MhpD_sf"/>
</dbReference>
<dbReference type="Pfam" id="PF01557">
    <property type="entry name" value="FAA_hydrolase"/>
    <property type="match status" value="1"/>
</dbReference>
<dbReference type="GO" id="GO:0005737">
    <property type="term" value="C:cytoplasm"/>
    <property type="evidence" value="ECO:0007669"/>
    <property type="project" value="TreeGrafter"/>
</dbReference>
<sequence length="85" mass="8729">MTRNQELVSSGRGSECLGHPLNAAVWLARKLASLGEPLRAGDIVLTGALGPMVTINEGDSFVAHIEGIGSVAARFVAAGEGDRDA</sequence>
<gene>
    <name evidence="3" type="primary">mhpD_2</name>
    <name evidence="3" type="ORF">NCTC9637_03150</name>
</gene>
<accession>A0A377W4N7</accession>
<dbReference type="Gene3D" id="3.90.850.10">
    <property type="entry name" value="Fumarylacetoacetase-like, C-terminal domain"/>
    <property type="match status" value="1"/>
</dbReference>
<dbReference type="InterPro" id="IPR011234">
    <property type="entry name" value="Fumarylacetoacetase-like_C"/>
</dbReference>
<keyword evidence="1 3" id="KW-0456">Lyase</keyword>
<dbReference type="Proteomes" id="UP000255099">
    <property type="component" value="Unassembled WGS sequence"/>
</dbReference>
<dbReference type="EMBL" id="UGLB01000003">
    <property type="protein sequence ID" value="STT48211.1"/>
    <property type="molecule type" value="Genomic_DNA"/>
</dbReference>
<dbReference type="GO" id="GO:0008684">
    <property type="term" value="F:2-oxopent-4-enoate hydratase activity"/>
    <property type="evidence" value="ECO:0007669"/>
    <property type="project" value="UniProtKB-EC"/>
</dbReference>